<dbReference type="Gene3D" id="3.40.50.300">
    <property type="entry name" value="P-loop containing nucleotide triphosphate hydrolases"/>
    <property type="match status" value="2"/>
</dbReference>
<dbReference type="NCBIfam" id="NF006630">
    <property type="entry name" value="PRK09200.1"/>
    <property type="match status" value="1"/>
</dbReference>
<dbReference type="SMART" id="SM00958">
    <property type="entry name" value="SecA_PP_bind"/>
    <property type="match status" value="1"/>
</dbReference>
<evidence type="ECO:0000256" key="6">
    <source>
        <dbReference type="ARBA" id="ARBA00022741"/>
    </source>
</evidence>
<comment type="similarity">
    <text evidence="2 12">Belongs to the SecA family.</text>
</comment>
<dbReference type="SUPFAM" id="SSF81886">
    <property type="entry name" value="Helical scaffold and wing domains of SecA"/>
    <property type="match status" value="1"/>
</dbReference>
<dbReference type="InterPro" id="IPR022490">
    <property type="entry name" value="SecA2"/>
</dbReference>
<dbReference type="PANTHER" id="PTHR30612:SF0">
    <property type="entry name" value="CHLOROPLAST PROTEIN-TRANSPORTING ATPASE"/>
    <property type="match status" value="1"/>
</dbReference>
<dbReference type="Pfam" id="PF07516">
    <property type="entry name" value="SecA_SW"/>
    <property type="match status" value="1"/>
</dbReference>
<dbReference type="GO" id="GO:0031522">
    <property type="term" value="C:cell envelope Sec protein transport complex"/>
    <property type="evidence" value="ECO:0007669"/>
    <property type="project" value="TreeGrafter"/>
</dbReference>
<dbReference type="PROSITE" id="PS51196">
    <property type="entry name" value="SECA_MOTOR_DEAD"/>
    <property type="match status" value="1"/>
</dbReference>
<evidence type="ECO:0000256" key="7">
    <source>
        <dbReference type="ARBA" id="ARBA00022840"/>
    </source>
</evidence>
<dbReference type="Gene3D" id="3.90.1440.10">
    <property type="entry name" value="SecA, preprotein cross-linking domain"/>
    <property type="match status" value="1"/>
</dbReference>
<dbReference type="GO" id="GO:0005524">
    <property type="term" value="F:ATP binding"/>
    <property type="evidence" value="ECO:0007669"/>
    <property type="project" value="UniProtKB-UniRule"/>
</dbReference>
<dbReference type="CDD" id="cd17928">
    <property type="entry name" value="DEXDc_SecA"/>
    <property type="match status" value="1"/>
</dbReference>
<dbReference type="SUPFAM" id="SSF81767">
    <property type="entry name" value="Pre-protein crosslinking domain of SecA"/>
    <property type="match status" value="1"/>
</dbReference>
<feature type="binding site" evidence="12">
    <location>
        <position position="79"/>
    </location>
    <ligand>
        <name>ATP</name>
        <dbReference type="ChEBI" id="CHEBI:30616"/>
    </ligand>
</feature>
<evidence type="ECO:0000256" key="4">
    <source>
        <dbReference type="ARBA" id="ARBA00022475"/>
    </source>
</evidence>
<keyword evidence="6 12" id="KW-0547">Nucleotide-binding</keyword>
<dbReference type="InterPro" id="IPR014001">
    <property type="entry name" value="Helicase_ATP-bd"/>
</dbReference>
<dbReference type="GO" id="GO:0005829">
    <property type="term" value="C:cytosol"/>
    <property type="evidence" value="ECO:0007669"/>
    <property type="project" value="TreeGrafter"/>
</dbReference>
<dbReference type="PRINTS" id="PR00906">
    <property type="entry name" value="SECA"/>
</dbReference>
<evidence type="ECO:0000256" key="10">
    <source>
        <dbReference type="ARBA" id="ARBA00023010"/>
    </source>
</evidence>
<dbReference type="HAMAP" id="MF_01382">
    <property type="entry name" value="SecA"/>
    <property type="match status" value="1"/>
</dbReference>
<dbReference type="AlphaFoldDB" id="A0A1G5RVJ6"/>
<dbReference type="EC" id="7.4.2.8" evidence="12"/>
<evidence type="ECO:0000313" key="16">
    <source>
        <dbReference type="EMBL" id="SCZ77937.1"/>
    </source>
</evidence>
<dbReference type="InterPro" id="IPR036266">
    <property type="entry name" value="SecA_Wing/Scaffold_sf"/>
</dbReference>
<dbReference type="InterPro" id="IPR011115">
    <property type="entry name" value="SecA_DEAD"/>
</dbReference>
<evidence type="ECO:0000256" key="5">
    <source>
        <dbReference type="ARBA" id="ARBA00022490"/>
    </source>
</evidence>
<dbReference type="InterPro" id="IPR011116">
    <property type="entry name" value="SecA_Wing/Scaffold"/>
</dbReference>
<dbReference type="InterPro" id="IPR011130">
    <property type="entry name" value="SecA_preprotein_X-link_dom"/>
</dbReference>
<comment type="subunit">
    <text evidence="12">Monomer and homodimer. Part of the essential Sec protein translocation apparatus which comprises SecA, SecYEG and auxiliary proteins SecDF. Other proteins may also be involved.</text>
</comment>
<evidence type="ECO:0000256" key="2">
    <source>
        <dbReference type="ARBA" id="ARBA00007650"/>
    </source>
</evidence>
<dbReference type="InterPro" id="IPR000185">
    <property type="entry name" value="SecA"/>
</dbReference>
<evidence type="ECO:0000256" key="12">
    <source>
        <dbReference type="HAMAP-Rule" id="MF_01382"/>
    </source>
</evidence>
<keyword evidence="10 12" id="KW-0811">Translocation</keyword>
<comment type="function">
    <text evidence="12">Part of the Sec protein translocase complex. Interacts with the SecYEG preprotein conducting channel. Has a central role in coupling the hydrolysis of ATP to the transfer of proteins into and across the cell membrane, serving as an ATP-driven molecular motor driving the stepwise translocation of polypeptide chains across the membrane.</text>
</comment>
<evidence type="ECO:0000259" key="15">
    <source>
        <dbReference type="PROSITE" id="PS51196"/>
    </source>
</evidence>
<keyword evidence="11 12" id="KW-0472">Membrane</keyword>
<evidence type="ECO:0000256" key="3">
    <source>
        <dbReference type="ARBA" id="ARBA00022448"/>
    </source>
</evidence>
<comment type="catalytic activity">
    <reaction evidence="12">
        <text>ATP + H2O + cellular proteinSide 1 = ADP + phosphate + cellular proteinSide 2.</text>
        <dbReference type="EC" id="7.4.2.8"/>
    </reaction>
</comment>
<keyword evidence="7 12" id="KW-0067">ATP-binding</keyword>
<dbReference type="Pfam" id="PF07517">
    <property type="entry name" value="SecA_DEAD"/>
    <property type="match status" value="1"/>
</dbReference>
<dbReference type="Pfam" id="PF21090">
    <property type="entry name" value="P-loop_SecA"/>
    <property type="match status" value="2"/>
</dbReference>
<evidence type="ECO:0000259" key="14">
    <source>
        <dbReference type="PROSITE" id="PS51194"/>
    </source>
</evidence>
<keyword evidence="3 12" id="KW-0813">Transport</keyword>
<evidence type="ECO:0000259" key="13">
    <source>
        <dbReference type="PROSITE" id="PS51192"/>
    </source>
</evidence>
<dbReference type="PANTHER" id="PTHR30612">
    <property type="entry name" value="SECA INNER MEMBRANE COMPONENT OF SEC PROTEIN SECRETION SYSTEM"/>
    <property type="match status" value="1"/>
</dbReference>
<dbReference type="SMART" id="SM00957">
    <property type="entry name" value="SecA_DEAD"/>
    <property type="match status" value="1"/>
</dbReference>
<dbReference type="NCBIfam" id="TIGR03714">
    <property type="entry name" value="secA2"/>
    <property type="match status" value="1"/>
</dbReference>
<feature type="domain" description="Helicase C-terminal" evidence="14">
    <location>
        <begin position="416"/>
        <end position="569"/>
    </location>
</feature>
<evidence type="ECO:0000256" key="1">
    <source>
        <dbReference type="ARBA" id="ARBA00004170"/>
    </source>
</evidence>
<organism evidence="16 17">
    <name type="scientific">Pseudobutyrivibrio xylanivorans</name>
    <dbReference type="NCBI Taxonomy" id="185007"/>
    <lineage>
        <taxon>Bacteria</taxon>
        <taxon>Bacillati</taxon>
        <taxon>Bacillota</taxon>
        <taxon>Clostridia</taxon>
        <taxon>Lachnospirales</taxon>
        <taxon>Lachnospiraceae</taxon>
        <taxon>Pseudobutyrivibrio</taxon>
    </lineage>
</organism>
<dbReference type="InterPro" id="IPR044722">
    <property type="entry name" value="SecA_SF2_C"/>
</dbReference>
<dbReference type="RefSeq" id="WP_090161826.1">
    <property type="nucleotide sequence ID" value="NZ_FMWK01000004.1"/>
</dbReference>
<evidence type="ECO:0000313" key="17">
    <source>
        <dbReference type="Proteomes" id="UP000199428"/>
    </source>
</evidence>
<dbReference type="Pfam" id="PF01043">
    <property type="entry name" value="SecA_PP_bind"/>
    <property type="match status" value="1"/>
</dbReference>
<feature type="binding site" evidence="12">
    <location>
        <position position="490"/>
    </location>
    <ligand>
        <name>ATP</name>
        <dbReference type="ChEBI" id="CHEBI:30616"/>
    </ligand>
</feature>
<keyword evidence="4 12" id="KW-1003">Cell membrane</keyword>
<dbReference type="GO" id="GO:0043952">
    <property type="term" value="P:protein transport by the Sec complex"/>
    <property type="evidence" value="ECO:0007669"/>
    <property type="project" value="TreeGrafter"/>
</dbReference>
<comment type="subcellular location">
    <subcellularLocation>
        <location evidence="12">Cell membrane</location>
        <topology evidence="12">Peripheral membrane protein</topology>
        <orientation evidence="12">Cytoplasmic side</orientation>
    </subcellularLocation>
    <subcellularLocation>
        <location evidence="12">Cytoplasm</location>
    </subcellularLocation>
    <subcellularLocation>
        <location evidence="1">Membrane</location>
        <topology evidence="1">Peripheral membrane protein</topology>
    </subcellularLocation>
    <text evidence="12">Distribution is 50-50.</text>
</comment>
<dbReference type="InterPro" id="IPR001650">
    <property type="entry name" value="Helicase_C-like"/>
</dbReference>
<dbReference type="FunFam" id="3.40.50.300:FF:000429">
    <property type="entry name" value="Preprotein translocase subunit SecA"/>
    <property type="match status" value="1"/>
</dbReference>
<evidence type="ECO:0000256" key="8">
    <source>
        <dbReference type="ARBA" id="ARBA00022927"/>
    </source>
</evidence>
<dbReference type="GO" id="GO:0017038">
    <property type="term" value="P:protein import"/>
    <property type="evidence" value="ECO:0007669"/>
    <property type="project" value="InterPro"/>
</dbReference>
<dbReference type="Gene3D" id="1.10.3060.10">
    <property type="entry name" value="Helical scaffold and wing domains of SecA"/>
    <property type="match status" value="1"/>
</dbReference>
<feature type="domain" description="SecA family profile" evidence="15">
    <location>
        <begin position="1"/>
        <end position="569"/>
    </location>
</feature>
<evidence type="ECO:0000256" key="9">
    <source>
        <dbReference type="ARBA" id="ARBA00022967"/>
    </source>
</evidence>
<dbReference type="SUPFAM" id="SSF52540">
    <property type="entry name" value="P-loop containing nucleoside triphosphate hydrolases"/>
    <property type="match status" value="2"/>
</dbReference>
<dbReference type="PROSITE" id="PS51192">
    <property type="entry name" value="HELICASE_ATP_BIND_1"/>
    <property type="match status" value="1"/>
</dbReference>
<evidence type="ECO:0000256" key="11">
    <source>
        <dbReference type="ARBA" id="ARBA00023136"/>
    </source>
</evidence>
<sequence length="782" mass="88555">MKIKKTKGIVKQLYKELKKVKSYKEEMAALTDEELKAKTAEFRQRFENGESLDKMLPEAFAAMCEADMRVLHMFPFDVQILAGIALHLGYLAEMNTGEGKTLTATCPMYLNGLTGKGAILVTNNEYLALRDAEEMGPAYEFMGLTISAGVKRDADDKFENDEKKEIYNSDIVYTTHSALGFDYLINNLVKSAEERFMRDFYYIIIDEADSVLLDSASTPLVISGAPRVQSNLYDMADFFVRTLQEDVDYEVEEKNVWFTEKGLEYAESYFGIDNIFSPDYFEIYRHLVLALRAHKIIEKGTEYMISESGEVALIDASSGRMLKGVKLRGGQHQALECKEKVEITQENRSMASITYQNFFSMFPKMAGMSGTIYDARDELYDVYGKKVVVIPTNNPIQRVDCPDWFFSDSEKQFEAAIKLAVKKHETGQPVLIVTTMISDTEIISHLLVKEGLAHSVLNANNAFWEAEIIKEAGQMGAMTVATSMAGRGTDIKLGPGVKELGGLAVIGVGRMLNIRDERQARGRAGRQGDPGYSRFLVSLEDDIVEKGTDPEKLKKYIDGKKRISDRRIKKIVNGAQRTNEEMGVTNRKNSKDYDVVLQLERKLMYDTRDMLLDGGTVEKEKLMAIAGENIDEFLRENRKLDASTLNRYLLDNISYRMEKESSLINLSNKARVKAYILARVERSLEEKKEAIGSENGMNDFIRVSALSAIDEAWIEQVDYLQQLQGAVSGRSSAQRNLMFEYQGEALESFRKMESRIKRNIIRNVLLSEVSMDKKNKLRIILP</sequence>
<gene>
    <name evidence="12" type="primary">secA</name>
    <name evidence="16" type="ORF">SAMN02910350_01008</name>
</gene>
<dbReference type="InterPro" id="IPR014018">
    <property type="entry name" value="SecA_motor_DEAD"/>
</dbReference>
<accession>A0A1G5RVJ6</accession>
<keyword evidence="5 12" id="KW-0963">Cytoplasm</keyword>
<reference evidence="16 17" key="1">
    <citation type="submission" date="2016-10" db="EMBL/GenBank/DDBJ databases">
        <authorList>
            <person name="de Groot N.N."/>
        </authorList>
    </citation>
    <scope>NUCLEOTIDE SEQUENCE [LARGE SCALE GENOMIC DNA]</scope>
    <source>
        <strain evidence="16 17">DSM 10317</strain>
    </source>
</reference>
<keyword evidence="8 12" id="KW-0653">Protein transport</keyword>
<dbReference type="InterPro" id="IPR027417">
    <property type="entry name" value="P-loop_NTPase"/>
</dbReference>
<name>A0A1G5RVJ6_PSEXY</name>
<dbReference type="GO" id="GO:0006605">
    <property type="term" value="P:protein targeting"/>
    <property type="evidence" value="ECO:0007669"/>
    <property type="project" value="UniProtKB-UniRule"/>
</dbReference>
<protein>
    <recommendedName>
        <fullName evidence="12">Protein translocase subunit SecA</fullName>
        <ecNumber evidence="12">7.4.2.8</ecNumber>
    </recommendedName>
</protein>
<proteinExistence type="inferred from homology"/>
<dbReference type="CDD" id="cd18803">
    <property type="entry name" value="SF2_C_secA"/>
    <property type="match status" value="1"/>
</dbReference>
<dbReference type="GO" id="GO:0008564">
    <property type="term" value="F:protein-exporting ATPase activity"/>
    <property type="evidence" value="ECO:0007669"/>
    <property type="project" value="UniProtKB-EC"/>
</dbReference>
<dbReference type="InterPro" id="IPR036670">
    <property type="entry name" value="SecA_X-link_sf"/>
</dbReference>
<feature type="binding site" evidence="12">
    <location>
        <begin position="97"/>
        <end position="101"/>
    </location>
    <ligand>
        <name>ATP</name>
        <dbReference type="ChEBI" id="CHEBI:30616"/>
    </ligand>
</feature>
<dbReference type="Proteomes" id="UP000199428">
    <property type="component" value="Unassembled WGS sequence"/>
</dbReference>
<feature type="domain" description="Helicase ATP-binding" evidence="13">
    <location>
        <begin position="81"/>
        <end position="245"/>
    </location>
</feature>
<dbReference type="EMBL" id="FMWK01000004">
    <property type="protein sequence ID" value="SCZ77937.1"/>
    <property type="molecule type" value="Genomic_DNA"/>
</dbReference>
<keyword evidence="9 12" id="KW-1278">Translocase</keyword>
<dbReference type="PROSITE" id="PS51194">
    <property type="entry name" value="HELICASE_CTER"/>
    <property type="match status" value="1"/>
</dbReference>
<dbReference type="GO" id="GO:0005886">
    <property type="term" value="C:plasma membrane"/>
    <property type="evidence" value="ECO:0007669"/>
    <property type="project" value="UniProtKB-SubCell"/>
</dbReference>
<dbReference type="GO" id="GO:0065002">
    <property type="term" value="P:intracellular protein transmembrane transport"/>
    <property type="evidence" value="ECO:0007669"/>
    <property type="project" value="UniProtKB-UniRule"/>
</dbReference>